<dbReference type="PRINTS" id="PR00069">
    <property type="entry name" value="ALDKETRDTASE"/>
</dbReference>
<dbReference type="CDD" id="cd19092">
    <property type="entry name" value="AKR_BsYcsN_EcYdhF-like"/>
    <property type="match status" value="1"/>
</dbReference>
<dbReference type="EMBL" id="JAGGDJ010000018">
    <property type="protein sequence ID" value="MBO7746444.1"/>
    <property type="molecule type" value="Genomic_DNA"/>
</dbReference>
<dbReference type="SUPFAM" id="SSF51430">
    <property type="entry name" value="NAD(P)-linked oxidoreductase"/>
    <property type="match status" value="1"/>
</dbReference>
<dbReference type="Proteomes" id="UP000670947">
    <property type="component" value="Unassembled WGS sequence"/>
</dbReference>
<dbReference type="PROSITE" id="PS51257">
    <property type="entry name" value="PROKAR_LIPOPROTEIN"/>
    <property type="match status" value="1"/>
</dbReference>
<dbReference type="InterPro" id="IPR050523">
    <property type="entry name" value="AKR_Detox_Biosynth"/>
</dbReference>
<dbReference type="PANTHER" id="PTHR43364">
    <property type="entry name" value="NADH-SPECIFIC METHYLGLYOXAL REDUCTASE-RELATED"/>
    <property type="match status" value="1"/>
</dbReference>
<proteinExistence type="predicted"/>
<comment type="caution">
    <text evidence="2">The sequence shown here is derived from an EMBL/GenBank/DDBJ whole genome shotgun (WGS) entry which is preliminary data.</text>
</comment>
<dbReference type="RefSeq" id="WP_208849221.1">
    <property type="nucleotide sequence ID" value="NZ_JAGGDJ010000018.1"/>
</dbReference>
<reference evidence="2 3" key="1">
    <citation type="submission" date="2021-03" db="EMBL/GenBank/DDBJ databases">
        <title>Paenibacillus artemisicola MWE-103 whole genome sequence.</title>
        <authorList>
            <person name="Ham Y.J."/>
        </authorList>
    </citation>
    <scope>NUCLEOTIDE SEQUENCE [LARGE SCALE GENOMIC DNA]</scope>
    <source>
        <strain evidence="2 3">MWE-103</strain>
    </source>
</reference>
<evidence type="ECO:0000313" key="2">
    <source>
        <dbReference type="EMBL" id="MBO7746444.1"/>
    </source>
</evidence>
<name>A0ABS3WDS2_9BACL</name>
<evidence type="ECO:0000259" key="1">
    <source>
        <dbReference type="Pfam" id="PF00248"/>
    </source>
</evidence>
<dbReference type="Gene3D" id="3.20.20.100">
    <property type="entry name" value="NADP-dependent oxidoreductase domain"/>
    <property type="match status" value="1"/>
</dbReference>
<organism evidence="2 3">
    <name type="scientific">Paenibacillus artemisiicola</name>
    <dbReference type="NCBI Taxonomy" id="1172618"/>
    <lineage>
        <taxon>Bacteria</taxon>
        <taxon>Bacillati</taxon>
        <taxon>Bacillota</taxon>
        <taxon>Bacilli</taxon>
        <taxon>Bacillales</taxon>
        <taxon>Paenibacillaceae</taxon>
        <taxon>Paenibacillus</taxon>
    </lineage>
</organism>
<evidence type="ECO:0000313" key="3">
    <source>
        <dbReference type="Proteomes" id="UP000670947"/>
    </source>
</evidence>
<dbReference type="InterPro" id="IPR036812">
    <property type="entry name" value="NAD(P)_OxRdtase_dom_sf"/>
</dbReference>
<protein>
    <submittedName>
        <fullName evidence="2">Aldo/keto reductase</fullName>
    </submittedName>
</protein>
<sequence length="326" mass="36170">MTTKPIPLQTRGIPASQLVLGCMRLGGDWNARSAITAEHYRQGREALDAALEIGINMFDHADIYAAGKAERVFGQVLKERPSLRGEIILQSKCGIRFADEEGPHRFDFTEGHIVRSVDGILERLGTEYLDILLLHRPDPLVDPEETARAIQRLKASGKVRHFGVSNMSQGQIRLLAAYSGEPFIVNQLEMSLRKHGFLDTAISVNQETARDNVFPEGSMEYMRLENIQLQSWGPLAQGIYSGRSLEGQSESVAATAKLVAELAERLDTTAEAVVLAWLMTHPAGIQPVIGTVNPERIRACKDAATLRLDREDWYRLYTAALGRNLP</sequence>
<dbReference type="InterPro" id="IPR023210">
    <property type="entry name" value="NADP_OxRdtase_dom"/>
</dbReference>
<dbReference type="InterPro" id="IPR020471">
    <property type="entry name" value="AKR"/>
</dbReference>
<accession>A0ABS3WDS2</accession>
<gene>
    <name evidence="2" type="ORF">I8J29_19710</name>
</gene>
<dbReference type="PANTHER" id="PTHR43364:SF1">
    <property type="entry name" value="OXIDOREDUCTASE YDHF"/>
    <property type="match status" value="1"/>
</dbReference>
<feature type="domain" description="NADP-dependent oxidoreductase" evidence="1">
    <location>
        <begin position="18"/>
        <end position="316"/>
    </location>
</feature>
<dbReference type="Pfam" id="PF00248">
    <property type="entry name" value="Aldo_ket_red"/>
    <property type="match status" value="1"/>
</dbReference>
<keyword evidence="3" id="KW-1185">Reference proteome</keyword>